<comment type="caution">
    <text evidence="10">The sequence shown here is derived from an EMBL/GenBank/DDBJ whole genome shotgun (WGS) entry which is preliminary data.</text>
</comment>
<keyword evidence="5" id="KW-0010">Activator</keyword>
<dbReference type="SMART" id="SM01281">
    <property type="entry name" value="Med12"/>
    <property type="match status" value="1"/>
</dbReference>
<evidence type="ECO:0000256" key="6">
    <source>
        <dbReference type="ARBA" id="ARBA00023163"/>
    </source>
</evidence>
<keyword evidence="4" id="KW-0805">Transcription regulation</keyword>
<evidence type="ECO:0000256" key="4">
    <source>
        <dbReference type="ARBA" id="ARBA00023015"/>
    </source>
</evidence>
<dbReference type="Proteomes" id="UP001175271">
    <property type="component" value="Unassembled WGS sequence"/>
</dbReference>
<feature type="region of interest" description="Disordered" evidence="8">
    <location>
        <begin position="1689"/>
        <end position="1752"/>
    </location>
</feature>
<feature type="domain" description="Mediator complex subunit Med12" evidence="9">
    <location>
        <begin position="117"/>
        <end position="175"/>
    </location>
</feature>
<name>A0AA39HP02_9BILA</name>
<proteinExistence type="inferred from homology"/>
<feature type="compositionally biased region" description="Polar residues" evidence="8">
    <location>
        <begin position="1904"/>
        <end position="1915"/>
    </location>
</feature>
<dbReference type="InterPro" id="IPR019035">
    <property type="entry name" value="Mediator_Med12"/>
</dbReference>
<dbReference type="GO" id="GO:0006357">
    <property type="term" value="P:regulation of transcription by RNA polymerase II"/>
    <property type="evidence" value="ECO:0007669"/>
    <property type="project" value="InterPro"/>
</dbReference>
<dbReference type="GO" id="GO:0003712">
    <property type="term" value="F:transcription coregulator activity"/>
    <property type="evidence" value="ECO:0007669"/>
    <property type="project" value="InterPro"/>
</dbReference>
<dbReference type="GO" id="GO:0016592">
    <property type="term" value="C:mediator complex"/>
    <property type="evidence" value="ECO:0007669"/>
    <property type="project" value="InterPro"/>
</dbReference>
<dbReference type="Pfam" id="PF12145">
    <property type="entry name" value="Med12-LCEWAV"/>
    <property type="match status" value="1"/>
</dbReference>
<gene>
    <name evidence="10" type="ORF">QR680_004194</name>
</gene>
<keyword evidence="11" id="KW-1185">Reference proteome</keyword>
<dbReference type="EMBL" id="JAUCMV010000003">
    <property type="protein sequence ID" value="KAK0408839.1"/>
    <property type="molecule type" value="Genomic_DNA"/>
</dbReference>
<evidence type="ECO:0000259" key="9">
    <source>
        <dbReference type="SMART" id="SM01281"/>
    </source>
</evidence>
<dbReference type="PANTHER" id="PTHR46567">
    <property type="entry name" value="MEDIATOR OF RNA POLYMERASE II TRANSCRIPTION SUBUNIT 12"/>
    <property type="match status" value="1"/>
</dbReference>
<comment type="similarity">
    <text evidence="2">Belongs to the Mediator complex subunit 12 family.</text>
</comment>
<dbReference type="Pfam" id="PF09497">
    <property type="entry name" value="Med12"/>
    <property type="match status" value="1"/>
</dbReference>
<feature type="region of interest" description="Disordered" evidence="8">
    <location>
        <begin position="1871"/>
        <end position="1921"/>
    </location>
</feature>
<feature type="region of interest" description="Disordered" evidence="8">
    <location>
        <begin position="591"/>
        <end position="627"/>
    </location>
</feature>
<evidence type="ECO:0000256" key="5">
    <source>
        <dbReference type="ARBA" id="ARBA00023159"/>
    </source>
</evidence>
<feature type="compositionally biased region" description="Polar residues" evidence="8">
    <location>
        <begin position="1871"/>
        <end position="1886"/>
    </location>
</feature>
<dbReference type="PANTHER" id="PTHR46567:SF1">
    <property type="entry name" value="MEDIATOR OF RNA POLYMERASE II TRANSCRIPTION SUBUNIT 12"/>
    <property type="match status" value="1"/>
</dbReference>
<organism evidence="10 11">
    <name type="scientific">Steinernema hermaphroditum</name>
    <dbReference type="NCBI Taxonomy" id="289476"/>
    <lineage>
        <taxon>Eukaryota</taxon>
        <taxon>Metazoa</taxon>
        <taxon>Ecdysozoa</taxon>
        <taxon>Nematoda</taxon>
        <taxon>Chromadorea</taxon>
        <taxon>Rhabditida</taxon>
        <taxon>Tylenchina</taxon>
        <taxon>Panagrolaimomorpha</taxon>
        <taxon>Strongyloidoidea</taxon>
        <taxon>Steinernematidae</taxon>
        <taxon>Steinernema</taxon>
    </lineage>
</organism>
<evidence type="ECO:0000313" key="10">
    <source>
        <dbReference type="EMBL" id="KAK0408839.1"/>
    </source>
</evidence>
<comment type="subcellular location">
    <subcellularLocation>
        <location evidence="1">Nucleus</location>
    </subcellularLocation>
</comment>
<feature type="region of interest" description="Disordered" evidence="8">
    <location>
        <begin position="1781"/>
        <end position="1857"/>
    </location>
</feature>
<evidence type="ECO:0000313" key="11">
    <source>
        <dbReference type="Proteomes" id="UP001175271"/>
    </source>
</evidence>
<accession>A0AA39HP02</accession>
<evidence type="ECO:0000256" key="7">
    <source>
        <dbReference type="ARBA" id="ARBA00023242"/>
    </source>
</evidence>
<sequence>MYRKLGVSSWHDATPEKKPLNRIHRPSRVIPDVYPQEALQEEDSMAPQRLHTGYIIPVPAYEHESLYKANRFDKFTEDGLLRCGKMVTQIMKIKNELSAKAMSRQRFTNKDGTSKMQFIPNTSTRERTQWFLDLAQRKSFMQLLRRPPYVKKKEECFELLFDFRVPPQRACWFLKLHTVLQTHNPSSNPSKSKQKSSNEVVFPEQSMTICRAVRDAAVKLNDYSHSEISKNIAYWHYLVYLSKHCVEDGLVDRQDFLMEMCEILHAQMNYSMDKPHAFRFLLQFFSHFIYTISENVILARRVTHLAATRLRMYKTEFNRSNRQKSETWYTYLLNCQHHRPILFQLTGLVHSVMISCPQALIWNSFRVSSPQTLPNQLCGSPLDVLPCAPDELPIPDGPLKDRTISMLKSKLAEIRHRSWAVKRRWTLNSRDENTFTMTVERVLAIIAALDTIELTDPKAIIKTYVKMFGTSITEQFEHQTAITVKVMLQWAVTVQRGGSYRVSVVVALLQMHLKRFKSNVIDSNTRIQNVLMEFLSTESPEPGQSHFSDEYRSLMLLFYELQRAGIFSHDRYVQELIRSGDLINSQPVMRKLRNEGGSPEDKENDREQTDLSRAADKVPKENSKLEGEPDFLVSENLSRHERFLIHLPIQQIEQNRSDRNQRLILLYGFGDDREQATVIQKRIAGNIAKIWQKKMNLEVLDAASSHENVPSREVRFRRTSPEHYIDCIETFKAQTYYDQNVIAGICADHFLEMFNVFLYKGGMTIPTSEALDVLFYLFEYCMNINEIISFSVELISLLIKCEKEIAAREIPIIPGSASAQHGSVICAYLSSQYKYFLMNCEAPKVLRGLFELVEPQIRSKNKDGMSAWSRSVAIFMLTAKMDLIKMNKGANLVEVGKLADLKNVFPSAEVSSSPSRYFNNDCEGVFTEMMKNPKAGYFMNYQEFKKKLNMLKQTPGAGTALIVAAYNAALDSGGRIEVLTEIATVVAHFAANTPLEADIYTVIDELCCSQQCKDKILPTSSRLKTEDIEQLYAMAALTALLASKHCISGHAMIMRLLRGVFKPFTSSPTPGPDKLEHMYRGLLLGTFIISMLICGTDLPFCVDSIKHDKSRERMLADVRTIHMLSIRELNDTLMPMLSIWCVVAEPGEEDRSRTAWFKAPKYAISVQPILKAAIRAICEQEWVNQKVFALCEKGSLEMFAKSRNGAQTRKIIRLALRRKCERELKDELMCCTEKTLIPKLVSSLNVWNMRAVIYDLRIIIKENDKNEQGHNQMIAQAFRDFFLTHSSDKAVIKIGSGFHLNQVIPLWLIAPLMQACLRPSPQSTLLDSVQQKFLKEVLAMLNQQNDQNTTRLLIQKPFLNLLHASLEGEDQLRDAFSASLLKQISEIVNRARDSSGLPFSKQFRNEYEALIVRLSLCGGMFESLLSSADAWALEIFKLLFYDVVSQSRHPIVYEMCYDMLSTLIFYTIVEGHQNAEGEGSPQEEQSKHLQSGALPSKYRSLMKKLRKEIGDRNLGGMEQLFKLLPIANPMFDIPVVDPYGTPLASNSSKTSKSSSSSGSSSTTHRSTTRYGVQYTGRKEKMTTYDFIEGYFADQMPKNWKWSWFQATKIDKTPVPSQRQILRLLNHTHFLEYARPAIVGLHRLPRTDVFLTPPITEEASHSAPNQANMSGPMSIGQPPSVPPMTMGMGHAMPVNPSADPSRTDPRSMVASNAVPSMPSGFPRPPVPTGMNHPMQGPVGMPRPLPPDFGGMRAPFPSNPPGMMGNPQGMGAAMGVMTGPHQQPVRAATGPRKRANASGTKNTAKKRKELKVNVGAAMAGPSGYWPNTSQGGLAGPQPGSYMGHPAPNGGPLESHAGQDSKAQLQYMIMNKQKQAGVNSAAQHSQNAFGPSGPGGLPHYPPMAQPDGQSGFTQNSGLPAQRHM</sequence>
<keyword evidence="6" id="KW-0804">Transcription</keyword>
<feature type="compositionally biased region" description="Basic and acidic residues" evidence="8">
    <location>
        <begin position="599"/>
        <end position="627"/>
    </location>
</feature>
<evidence type="ECO:0000256" key="8">
    <source>
        <dbReference type="SAM" id="MobiDB-lite"/>
    </source>
</evidence>
<keyword evidence="7" id="KW-0539">Nucleus</keyword>
<evidence type="ECO:0000256" key="2">
    <source>
        <dbReference type="ARBA" id="ARBA00010289"/>
    </source>
</evidence>
<protein>
    <recommendedName>
        <fullName evidence="9">Mediator complex subunit Med12 domain-containing protein</fullName>
    </recommendedName>
</protein>
<keyword evidence="3" id="KW-0678">Repressor</keyword>
<evidence type="ECO:0000256" key="1">
    <source>
        <dbReference type="ARBA" id="ARBA00004123"/>
    </source>
</evidence>
<reference evidence="10" key="1">
    <citation type="submission" date="2023-06" db="EMBL/GenBank/DDBJ databases">
        <title>Genomic analysis of the entomopathogenic nematode Steinernema hermaphroditum.</title>
        <authorList>
            <person name="Schwarz E.M."/>
            <person name="Heppert J.K."/>
            <person name="Baniya A."/>
            <person name="Schwartz H.T."/>
            <person name="Tan C.-H."/>
            <person name="Antoshechkin I."/>
            <person name="Sternberg P.W."/>
            <person name="Goodrich-Blair H."/>
            <person name="Dillman A.R."/>
        </authorList>
    </citation>
    <scope>NUCLEOTIDE SEQUENCE</scope>
    <source>
        <strain evidence="10">PS9179</strain>
        <tissue evidence="10">Whole animal</tissue>
    </source>
</reference>
<evidence type="ECO:0000256" key="3">
    <source>
        <dbReference type="ARBA" id="ARBA00022491"/>
    </source>
</evidence>
<dbReference type="InterPro" id="IPR021990">
    <property type="entry name" value="Mediator_Med12_LCEWAV"/>
</dbReference>
<feature type="region of interest" description="Disordered" evidence="8">
    <location>
        <begin position="1543"/>
        <end position="1571"/>
    </location>
</feature>
<feature type="compositionally biased region" description="Low complexity" evidence="8">
    <location>
        <begin position="1545"/>
        <end position="1565"/>
    </location>
</feature>